<evidence type="ECO:0000256" key="1">
    <source>
        <dbReference type="PIRSR" id="PIRSR634015-3"/>
    </source>
</evidence>
<dbReference type="PROSITE" id="PS51257">
    <property type="entry name" value="PROKAR_LIPOPROTEIN"/>
    <property type="match status" value="1"/>
</dbReference>
<accession>A0A917AKL5</accession>
<keyword evidence="5" id="KW-1185">Reference proteome</keyword>
<dbReference type="Gene3D" id="1.10.390.10">
    <property type="entry name" value="Neutral Protease Domain 2"/>
    <property type="match status" value="1"/>
</dbReference>
<dbReference type="InterPro" id="IPR027268">
    <property type="entry name" value="Peptidase_M4/M1_CTD_sf"/>
</dbReference>
<evidence type="ECO:0000259" key="3">
    <source>
        <dbReference type="Pfam" id="PF01433"/>
    </source>
</evidence>
<proteinExistence type="predicted"/>
<feature type="chain" id="PRO_5037066383" description="Peptidase M1 membrane alanine aminopeptidase domain-containing protein" evidence="2">
    <location>
        <begin position="24"/>
        <end position="462"/>
    </location>
</feature>
<dbReference type="Proteomes" id="UP000605259">
    <property type="component" value="Unassembled WGS sequence"/>
</dbReference>
<keyword evidence="2" id="KW-0732">Signal</keyword>
<evidence type="ECO:0000313" key="5">
    <source>
        <dbReference type="Proteomes" id="UP000605259"/>
    </source>
</evidence>
<comment type="caution">
    <text evidence="4">The sequence shown here is derived from an EMBL/GenBank/DDBJ whole genome shotgun (WGS) entry which is preliminary data.</text>
</comment>
<keyword evidence="1" id="KW-0479">Metal-binding</keyword>
<name>A0A917AKL5_9BACI</name>
<dbReference type="EMBL" id="BMFK01000001">
    <property type="protein sequence ID" value="GGE59286.1"/>
    <property type="molecule type" value="Genomic_DNA"/>
</dbReference>
<dbReference type="RefSeq" id="WP_188387042.1">
    <property type="nucleotide sequence ID" value="NZ_BMFK01000001.1"/>
</dbReference>
<organism evidence="4 5">
    <name type="scientific">Priestia taiwanensis</name>
    <dbReference type="NCBI Taxonomy" id="1347902"/>
    <lineage>
        <taxon>Bacteria</taxon>
        <taxon>Bacillati</taxon>
        <taxon>Bacillota</taxon>
        <taxon>Bacilli</taxon>
        <taxon>Bacillales</taxon>
        <taxon>Bacillaceae</taxon>
        <taxon>Priestia</taxon>
    </lineage>
</organism>
<dbReference type="InterPro" id="IPR034015">
    <property type="entry name" value="M1_LTA4H"/>
</dbReference>
<feature type="domain" description="Peptidase M1 membrane alanine aminopeptidase" evidence="3">
    <location>
        <begin position="273"/>
        <end position="458"/>
    </location>
</feature>
<comment type="cofactor">
    <cofactor evidence="1">
        <name>Zn(2+)</name>
        <dbReference type="ChEBI" id="CHEBI:29105"/>
    </cofactor>
    <text evidence="1">Binds 1 zinc ion per subunit.</text>
</comment>
<dbReference type="PANTHER" id="PTHR45726:SF3">
    <property type="entry name" value="LEUKOTRIENE A-4 HYDROLASE"/>
    <property type="match status" value="1"/>
</dbReference>
<dbReference type="PANTHER" id="PTHR45726">
    <property type="entry name" value="LEUKOTRIENE A-4 HYDROLASE"/>
    <property type="match status" value="1"/>
</dbReference>
<keyword evidence="1" id="KW-0862">Zinc</keyword>
<evidence type="ECO:0000313" key="4">
    <source>
        <dbReference type="EMBL" id="GGE59286.1"/>
    </source>
</evidence>
<dbReference type="GO" id="GO:0008237">
    <property type="term" value="F:metallopeptidase activity"/>
    <property type="evidence" value="ECO:0007669"/>
    <property type="project" value="InterPro"/>
</dbReference>
<sequence length="462" mass="53240">MKKYKLLLSISLVISIVLSGCFAKETTNEALKVKEESKKRVVSNLEGFTPQEILPGSKSEYDMKLAMNEEGKFRADAKITITNLSDETWSDLKLYVIPNVSTPIKITSLKVDGKERSYTLEQDMLHVPLQEGVALNKSVTFHMKYEFKEPISGFRFSRIGENYYLAHWYPMVPTYRNGWNKQPYANNGESYHTTFSNFKVAYDIPEEYTIVTTGENRLPSGRNGVIHAEKVKEFYVGIMKNPKVVERNIQNVKIRMLGVDESDELLQEVFGIAERALTYFSTTFGPYPHNELDIILDGPAMEYPGIVTVSSAKEVPKEFLVEAIVHEIAHQWFYGMVTNDPYFHAWIDEGMTSLATDMFLEKNLSKEHYGSFLETNGVRPSNLSLNDYEGTLIFAYIYGQVPMKINEIFDGYSGRETAEAFLKEYVRLYQYKEIDTDEFVRFIKHYLQLEDDSLFEGWLKLK</sequence>
<reference evidence="4" key="2">
    <citation type="submission" date="2020-09" db="EMBL/GenBank/DDBJ databases">
        <authorList>
            <person name="Sun Q."/>
            <person name="Zhou Y."/>
        </authorList>
    </citation>
    <scope>NUCLEOTIDE SEQUENCE</scope>
    <source>
        <strain evidence="4">CGMCC 1.12698</strain>
    </source>
</reference>
<feature type="binding site" evidence="1">
    <location>
        <position position="349"/>
    </location>
    <ligand>
        <name>Zn(2+)</name>
        <dbReference type="ChEBI" id="CHEBI:29105"/>
        <note>catalytic</note>
    </ligand>
</feature>
<evidence type="ECO:0000256" key="2">
    <source>
        <dbReference type="SAM" id="SignalP"/>
    </source>
</evidence>
<dbReference type="SUPFAM" id="SSF55486">
    <property type="entry name" value="Metalloproteases ('zincins'), catalytic domain"/>
    <property type="match status" value="1"/>
</dbReference>
<dbReference type="Pfam" id="PF01433">
    <property type="entry name" value="Peptidase_M1"/>
    <property type="match status" value="1"/>
</dbReference>
<dbReference type="AlphaFoldDB" id="A0A917AKL5"/>
<dbReference type="GO" id="GO:0008270">
    <property type="term" value="F:zinc ion binding"/>
    <property type="evidence" value="ECO:0007669"/>
    <property type="project" value="InterPro"/>
</dbReference>
<feature type="signal peptide" evidence="2">
    <location>
        <begin position="1"/>
        <end position="23"/>
    </location>
</feature>
<dbReference type="CDD" id="cd09604">
    <property type="entry name" value="M1_APN_like"/>
    <property type="match status" value="1"/>
</dbReference>
<feature type="binding site" evidence="1">
    <location>
        <position position="326"/>
    </location>
    <ligand>
        <name>Zn(2+)</name>
        <dbReference type="ChEBI" id="CHEBI:29105"/>
        <note>catalytic</note>
    </ligand>
</feature>
<protein>
    <recommendedName>
        <fullName evidence="3">Peptidase M1 membrane alanine aminopeptidase domain-containing protein</fullName>
    </recommendedName>
</protein>
<feature type="binding site" evidence="1">
    <location>
        <position position="330"/>
    </location>
    <ligand>
        <name>Zn(2+)</name>
        <dbReference type="ChEBI" id="CHEBI:29105"/>
        <note>catalytic</note>
    </ligand>
</feature>
<reference evidence="4" key="1">
    <citation type="journal article" date="2014" name="Int. J. Syst. Evol. Microbiol.">
        <title>Complete genome sequence of Corynebacterium casei LMG S-19264T (=DSM 44701T), isolated from a smear-ripened cheese.</title>
        <authorList>
            <consortium name="US DOE Joint Genome Institute (JGI-PGF)"/>
            <person name="Walter F."/>
            <person name="Albersmeier A."/>
            <person name="Kalinowski J."/>
            <person name="Ruckert C."/>
        </authorList>
    </citation>
    <scope>NUCLEOTIDE SEQUENCE</scope>
    <source>
        <strain evidence="4">CGMCC 1.12698</strain>
    </source>
</reference>
<gene>
    <name evidence="4" type="ORF">GCM10007140_07000</name>
</gene>
<dbReference type="InterPro" id="IPR014782">
    <property type="entry name" value="Peptidase_M1_dom"/>
</dbReference>